<dbReference type="Proteomes" id="UP000059680">
    <property type="component" value="Chromosome 1"/>
</dbReference>
<proteinExistence type="evidence at protein level"/>
<sequence length="51" mass="5107">MGTGGGEGDKSAVLPLEALLALGLDQRTAENALVNSKVTANLAAVIAEVTR</sequence>
<dbReference type="Gramene" id="Os01t0185200-02">
    <property type="protein sequence ID" value="Os01t0185200-02"/>
    <property type="gene ID" value="Os01g0185200"/>
</dbReference>
<protein>
    <submittedName>
        <fullName evidence="1">Os01g0185200 protein</fullName>
    </submittedName>
</protein>
<organism evidence="1 2">
    <name type="scientific">Oryza sativa subsp. japonica</name>
    <name type="common">Rice</name>
    <dbReference type="NCBI Taxonomy" id="39947"/>
    <lineage>
        <taxon>Eukaryota</taxon>
        <taxon>Viridiplantae</taxon>
        <taxon>Streptophyta</taxon>
        <taxon>Embryophyta</taxon>
        <taxon>Tracheophyta</taxon>
        <taxon>Spermatophyta</taxon>
        <taxon>Magnoliopsida</taxon>
        <taxon>Liliopsida</taxon>
        <taxon>Poales</taxon>
        <taxon>Poaceae</taxon>
        <taxon>BOP clade</taxon>
        <taxon>Oryzoideae</taxon>
        <taxon>Oryzeae</taxon>
        <taxon>Oryzinae</taxon>
        <taxon>Oryza</taxon>
        <taxon>Oryza sativa</taxon>
    </lineage>
</organism>
<evidence type="ECO:0007829" key="3">
    <source>
        <dbReference type="PeptideAtlas" id="A0A0P0UZ61"/>
    </source>
</evidence>
<reference evidence="1 2" key="2">
    <citation type="journal article" date="2013" name="Plant Cell Physiol.">
        <title>Rice Annotation Project Database (RAP-DB): an integrative and interactive database for rice genomics.</title>
        <authorList>
            <person name="Sakai H."/>
            <person name="Lee S.S."/>
            <person name="Tanaka T."/>
            <person name="Numa H."/>
            <person name="Kim J."/>
            <person name="Kawahara Y."/>
            <person name="Wakimoto H."/>
            <person name="Yang C.C."/>
            <person name="Iwamoto M."/>
            <person name="Abe T."/>
            <person name="Yamada Y."/>
            <person name="Muto A."/>
            <person name="Inokuchi H."/>
            <person name="Ikemura T."/>
            <person name="Matsumoto T."/>
            <person name="Sasaki T."/>
            <person name="Itoh T."/>
        </authorList>
    </citation>
    <scope>NUCLEOTIDE SEQUENCE [LARGE SCALE GENOMIC DNA]</scope>
    <source>
        <strain evidence="2">cv. Nipponbare</strain>
    </source>
</reference>
<dbReference type="ExpressionAtlas" id="A0A0P0UZ61">
    <property type="expression patterns" value="baseline and differential"/>
</dbReference>
<keyword evidence="3 4" id="KW-1267">Proteomics identification</keyword>
<keyword evidence="2" id="KW-1185">Reference proteome</keyword>
<evidence type="ECO:0000313" key="2">
    <source>
        <dbReference type="Proteomes" id="UP000059680"/>
    </source>
</evidence>
<dbReference type="EMBL" id="AP014957">
    <property type="protein sequence ID" value="BAS70774.1"/>
    <property type="molecule type" value="Genomic_DNA"/>
</dbReference>
<name>A0A0P0UZ61_ORYSJ</name>
<reference evidence="2" key="1">
    <citation type="journal article" date="2005" name="Nature">
        <title>The map-based sequence of the rice genome.</title>
        <authorList>
            <consortium name="International rice genome sequencing project (IRGSP)"/>
            <person name="Matsumoto T."/>
            <person name="Wu J."/>
            <person name="Kanamori H."/>
            <person name="Katayose Y."/>
            <person name="Fujisawa M."/>
            <person name="Namiki N."/>
            <person name="Mizuno H."/>
            <person name="Yamamoto K."/>
            <person name="Antonio B.A."/>
            <person name="Baba T."/>
            <person name="Sakata K."/>
            <person name="Nagamura Y."/>
            <person name="Aoki H."/>
            <person name="Arikawa K."/>
            <person name="Arita K."/>
            <person name="Bito T."/>
            <person name="Chiden Y."/>
            <person name="Fujitsuka N."/>
            <person name="Fukunaka R."/>
            <person name="Hamada M."/>
            <person name="Harada C."/>
            <person name="Hayashi A."/>
            <person name="Hijishita S."/>
            <person name="Honda M."/>
            <person name="Hosokawa S."/>
            <person name="Ichikawa Y."/>
            <person name="Idonuma A."/>
            <person name="Iijima M."/>
            <person name="Ikeda M."/>
            <person name="Ikeno M."/>
            <person name="Ito K."/>
            <person name="Ito S."/>
            <person name="Ito T."/>
            <person name="Ito Y."/>
            <person name="Ito Y."/>
            <person name="Iwabuchi A."/>
            <person name="Kamiya K."/>
            <person name="Karasawa W."/>
            <person name="Kurita K."/>
            <person name="Katagiri S."/>
            <person name="Kikuta A."/>
            <person name="Kobayashi H."/>
            <person name="Kobayashi N."/>
            <person name="Machita K."/>
            <person name="Maehara T."/>
            <person name="Masukawa M."/>
            <person name="Mizubayashi T."/>
            <person name="Mukai Y."/>
            <person name="Nagasaki H."/>
            <person name="Nagata Y."/>
            <person name="Naito S."/>
            <person name="Nakashima M."/>
            <person name="Nakama Y."/>
            <person name="Nakamichi Y."/>
            <person name="Nakamura M."/>
            <person name="Meguro A."/>
            <person name="Negishi M."/>
            <person name="Ohta I."/>
            <person name="Ohta T."/>
            <person name="Okamoto M."/>
            <person name="Ono N."/>
            <person name="Saji S."/>
            <person name="Sakaguchi M."/>
            <person name="Sakai K."/>
            <person name="Shibata M."/>
            <person name="Shimokawa T."/>
            <person name="Song J."/>
            <person name="Takazaki Y."/>
            <person name="Terasawa K."/>
            <person name="Tsugane M."/>
            <person name="Tsuji K."/>
            <person name="Ueda S."/>
            <person name="Waki K."/>
            <person name="Yamagata H."/>
            <person name="Yamamoto M."/>
            <person name="Yamamoto S."/>
            <person name="Yamane H."/>
            <person name="Yoshiki S."/>
            <person name="Yoshihara R."/>
            <person name="Yukawa K."/>
            <person name="Zhong H."/>
            <person name="Yano M."/>
            <person name="Yuan Q."/>
            <person name="Ouyang S."/>
            <person name="Liu J."/>
            <person name="Jones K.M."/>
            <person name="Gansberger K."/>
            <person name="Moffat K."/>
            <person name="Hill J."/>
            <person name="Bera J."/>
            <person name="Fadrosh D."/>
            <person name="Jin S."/>
            <person name="Johri S."/>
            <person name="Kim M."/>
            <person name="Overton L."/>
            <person name="Reardon M."/>
            <person name="Tsitrin T."/>
            <person name="Vuong H."/>
            <person name="Weaver B."/>
            <person name="Ciecko A."/>
            <person name="Tallon L."/>
            <person name="Jackson J."/>
            <person name="Pai G."/>
            <person name="Aken S.V."/>
            <person name="Utterback T."/>
            <person name="Reidmuller S."/>
            <person name="Feldblyum T."/>
            <person name="Hsiao J."/>
            <person name="Zismann V."/>
            <person name="Iobst S."/>
            <person name="de Vazeille A.R."/>
            <person name="Buell C.R."/>
            <person name="Ying K."/>
            <person name="Li Y."/>
            <person name="Lu T."/>
            <person name="Huang Y."/>
            <person name="Zhao Q."/>
            <person name="Feng Q."/>
            <person name="Zhang L."/>
            <person name="Zhu J."/>
            <person name="Weng Q."/>
            <person name="Mu J."/>
            <person name="Lu Y."/>
            <person name="Fan D."/>
            <person name="Liu Y."/>
            <person name="Guan J."/>
            <person name="Zhang Y."/>
            <person name="Yu S."/>
            <person name="Liu X."/>
            <person name="Zhang Y."/>
            <person name="Hong G."/>
            <person name="Han B."/>
            <person name="Choisne N."/>
            <person name="Demange N."/>
            <person name="Orjeda G."/>
            <person name="Samain S."/>
            <person name="Cattolico L."/>
            <person name="Pelletier E."/>
            <person name="Couloux A."/>
            <person name="Segurens B."/>
            <person name="Wincker P."/>
            <person name="D'Hont A."/>
            <person name="Scarpelli C."/>
            <person name="Weissenbach J."/>
            <person name="Salanoubat M."/>
            <person name="Quetier F."/>
            <person name="Yu Y."/>
            <person name="Kim H.R."/>
            <person name="Rambo T."/>
            <person name="Currie J."/>
            <person name="Collura K."/>
            <person name="Luo M."/>
            <person name="Yang T."/>
            <person name="Ammiraju J.S.S."/>
            <person name="Engler F."/>
            <person name="Soderlund C."/>
            <person name="Wing R.A."/>
            <person name="Palmer L.E."/>
            <person name="de la Bastide M."/>
            <person name="Spiegel L."/>
            <person name="Nascimento L."/>
            <person name="Zutavern T."/>
            <person name="O'Shaughnessy A."/>
            <person name="Dike S."/>
            <person name="Dedhia N."/>
            <person name="Preston R."/>
            <person name="Balija V."/>
            <person name="McCombie W.R."/>
            <person name="Chow T."/>
            <person name="Chen H."/>
            <person name="Chung M."/>
            <person name="Chen C."/>
            <person name="Shaw J."/>
            <person name="Wu H."/>
            <person name="Hsiao K."/>
            <person name="Chao Y."/>
            <person name="Chu M."/>
            <person name="Cheng C."/>
            <person name="Hour A."/>
            <person name="Lee P."/>
            <person name="Lin S."/>
            <person name="Lin Y."/>
            <person name="Liou J."/>
            <person name="Liu S."/>
            <person name="Hsing Y."/>
            <person name="Raghuvanshi S."/>
            <person name="Mohanty A."/>
            <person name="Bharti A.K."/>
            <person name="Gaur A."/>
            <person name="Gupta V."/>
            <person name="Kumar D."/>
            <person name="Ravi V."/>
            <person name="Vij S."/>
            <person name="Kapur A."/>
            <person name="Khurana P."/>
            <person name="Khurana P."/>
            <person name="Khurana J.P."/>
            <person name="Tyagi A.K."/>
            <person name="Gaikwad K."/>
            <person name="Singh A."/>
            <person name="Dalal V."/>
            <person name="Srivastava S."/>
            <person name="Dixit A."/>
            <person name="Pal A.K."/>
            <person name="Ghazi I.A."/>
            <person name="Yadav M."/>
            <person name="Pandit A."/>
            <person name="Bhargava A."/>
            <person name="Sureshbabu K."/>
            <person name="Batra K."/>
            <person name="Sharma T.R."/>
            <person name="Mohapatra T."/>
            <person name="Singh N.K."/>
            <person name="Messing J."/>
            <person name="Nelson A.B."/>
            <person name="Fuks G."/>
            <person name="Kavchok S."/>
            <person name="Keizer G."/>
            <person name="Linton E."/>
            <person name="Llaca V."/>
            <person name="Song R."/>
            <person name="Tanyolac B."/>
            <person name="Young S."/>
            <person name="Ho-Il K."/>
            <person name="Hahn J.H."/>
            <person name="Sangsakoo G."/>
            <person name="Vanavichit A."/>
            <person name="de Mattos Luiz.A.T."/>
            <person name="Zimmer P.D."/>
            <person name="Malone G."/>
            <person name="Dellagostin O."/>
            <person name="de Oliveira A.C."/>
            <person name="Bevan M."/>
            <person name="Bancroft I."/>
            <person name="Minx P."/>
            <person name="Cordum H."/>
            <person name="Wilson R."/>
            <person name="Cheng Z."/>
            <person name="Jin W."/>
            <person name="Jiang J."/>
            <person name="Leong S.A."/>
            <person name="Iwama H."/>
            <person name="Gojobori T."/>
            <person name="Itoh T."/>
            <person name="Niimura Y."/>
            <person name="Fujii Y."/>
            <person name="Habara T."/>
            <person name="Sakai H."/>
            <person name="Sato Y."/>
            <person name="Wilson G."/>
            <person name="Kumar K."/>
            <person name="McCouch S."/>
            <person name="Juretic N."/>
            <person name="Hoen D."/>
            <person name="Wright S."/>
            <person name="Bruskiewich R."/>
            <person name="Bureau T."/>
            <person name="Miyao A."/>
            <person name="Hirochika H."/>
            <person name="Nishikawa T."/>
            <person name="Kadowaki K."/>
            <person name="Sugiura M."/>
            <person name="Burr B."/>
            <person name="Sasaki T."/>
        </authorList>
    </citation>
    <scope>NUCLEOTIDE SEQUENCE [LARGE SCALE GENOMIC DNA]</scope>
    <source>
        <strain evidence="2">cv. Nipponbare</strain>
    </source>
</reference>
<gene>
    <name evidence="1" type="ordered locus">Os01g0185200</name>
    <name evidence="1" type="ORF">OSNPB_010185200</name>
</gene>
<dbReference type="AlphaFoldDB" id="A0A0P0UZ61"/>
<evidence type="ECO:0007829" key="4">
    <source>
        <dbReference type="ProteomicsDB" id="A0A0P0UZ61"/>
    </source>
</evidence>
<reference evidence="1 2" key="3">
    <citation type="journal article" date="2013" name="Rice">
        <title>Improvement of the Oryza sativa Nipponbare reference genome using next generation sequence and optical map data.</title>
        <authorList>
            <person name="Kawahara Y."/>
            <person name="de la Bastide M."/>
            <person name="Hamilton J.P."/>
            <person name="Kanamori H."/>
            <person name="McCombie W.R."/>
            <person name="Ouyang S."/>
            <person name="Schwartz D.C."/>
            <person name="Tanaka T."/>
            <person name="Wu J."/>
            <person name="Zhou S."/>
            <person name="Childs K.L."/>
            <person name="Davidson R.M."/>
            <person name="Lin H."/>
            <person name="Quesada-Ocampo L."/>
            <person name="Vaillancourt B."/>
            <person name="Sakai H."/>
            <person name="Lee S.S."/>
            <person name="Kim J."/>
            <person name="Numa H."/>
            <person name="Itoh T."/>
            <person name="Buell C.R."/>
            <person name="Matsumoto T."/>
        </authorList>
    </citation>
    <scope>NUCLEOTIDE SEQUENCE [LARGE SCALE GENOMIC DNA]</scope>
    <source>
        <strain evidence="2">cv. Nipponbare</strain>
    </source>
</reference>
<evidence type="ECO:0000313" key="1">
    <source>
        <dbReference type="EMBL" id="BAS70774.1"/>
    </source>
</evidence>
<accession>A0A0P0UZ61</accession>